<dbReference type="GO" id="GO:0046872">
    <property type="term" value="F:metal ion binding"/>
    <property type="evidence" value="ECO:0007669"/>
    <property type="project" value="UniProtKB-KW"/>
</dbReference>
<dbReference type="AlphaFoldDB" id="A0A0B4VLC5"/>
<reference evidence="21" key="1">
    <citation type="journal article" date="2015" name="Appl. Microbiol. Biotechnol.">
        <title>Genome and secretome analyses provide insights into keratin decomposition by novel proteases from the non-pathogenic fungus Onygena corvina.</title>
        <authorList>
            <person name="Huang Y."/>
            <person name="Busk P.K."/>
            <person name="Herbst F.A."/>
            <person name="Lange L."/>
        </authorList>
    </citation>
    <scope>NUCLEOTIDE SEQUENCE</scope>
    <source>
        <strain evidence="21">CBS 281.48</strain>
    </source>
</reference>
<dbReference type="Pfam" id="PF22250">
    <property type="entry name" value="PFF1_C"/>
    <property type="match status" value="1"/>
</dbReference>
<evidence type="ECO:0000256" key="14">
    <source>
        <dbReference type="ARBA" id="ARBA00023180"/>
    </source>
</evidence>
<protein>
    <recommendedName>
        <fullName evidence="15">Peptide hydrolase</fullName>
        <ecNumber evidence="15">3.4.-.-</ecNumber>
    </recommendedName>
</protein>
<keyword evidence="13 17" id="KW-0472">Membrane</keyword>
<dbReference type="InterPro" id="IPR053975">
    <property type="entry name" value="PFF1_C"/>
</dbReference>
<organism evidence="21">
    <name type="scientific">Onygena corvina</name>
    <dbReference type="NCBI Taxonomy" id="180788"/>
    <lineage>
        <taxon>Eukaryota</taxon>
        <taxon>Fungi</taxon>
        <taxon>Dikarya</taxon>
        <taxon>Ascomycota</taxon>
        <taxon>Pezizomycotina</taxon>
        <taxon>Eurotiomycetes</taxon>
        <taxon>Eurotiomycetidae</taxon>
        <taxon>Onygenales</taxon>
        <taxon>Onygenaceae</taxon>
        <taxon>Onygena</taxon>
    </lineage>
</organism>
<dbReference type="PANTHER" id="PTHR12147">
    <property type="entry name" value="METALLOPEPTIDASE M28 FAMILY MEMBER"/>
    <property type="match status" value="1"/>
</dbReference>
<comment type="similarity">
    <text evidence="4 15">Belongs to the peptidase M28 family.</text>
</comment>
<comment type="function">
    <text evidence="2">May be involved in vacuolar sorting and osmoregulation.</text>
</comment>
<dbReference type="SUPFAM" id="SSF53187">
    <property type="entry name" value="Zn-dependent exopeptidases"/>
    <property type="match status" value="1"/>
</dbReference>
<feature type="transmembrane region" description="Helical" evidence="17">
    <location>
        <begin position="536"/>
        <end position="557"/>
    </location>
</feature>
<dbReference type="InterPro" id="IPR007484">
    <property type="entry name" value="Peptidase_M28"/>
</dbReference>
<keyword evidence="6 15" id="KW-0645">Protease</keyword>
<comment type="subcellular location">
    <subcellularLocation>
        <location evidence="3">Vacuole membrane</location>
        <topology evidence="3">Multi-pass membrane protein</topology>
    </subcellularLocation>
</comment>
<dbReference type="PANTHER" id="PTHR12147:SF58">
    <property type="entry name" value="VACUOLAR MEMBRANE PROTEASE"/>
    <property type="match status" value="1"/>
</dbReference>
<dbReference type="EC" id="3.4.-.-" evidence="15"/>
<evidence type="ECO:0000256" key="12">
    <source>
        <dbReference type="ARBA" id="ARBA00023049"/>
    </source>
</evidence>
<proteinExistence type="evidence at transcript level"/>
<feature type="transmembrane region" description="Helical" evidence="17">
    <location>
        <begin position="504"/>
        <end position="524"/>
    </location>
</feature>
<keyword evidence="5" id="KW-0926">Vacuole</keyword>
<sequence length="961" mass="106535">MAPTRRCYNPVAFTPAPVTIVCALVYLALLIPLLVIHHVVPAAPKTNPHGLDLQEAWNDLQHLTRHYHPYNSRANDEVHGWLLERIHTITASAPPSDSGPRPKVLVFEDNQTNLTFSSTGVAAKSITGVYFESTNIVVYIQGTEDDQTQWWESPDGKPSGKGGVLVNAHYDSVSTGYGATDNGVGVVTTLQLLKYFTTPGNYPRKGLVLLFNNGEEDFLNGAYAYSQHPMSKFTHTFLNLEGAGAGGRAILFRSTDTEVTRFYGKSPHPFGTVLASDAFKLKVIRSETDFSVFDRVFGMRGLDVAFMEPRSRYHTDQDDARHTSLDSVWHMLSAALKTTEGLVSYTGDAFDGDSGSDGKMHNGVGTLGVWFDLFGTAFAVFQLNTLFGNSVALLVVAPLLLIATCVALYAVDKMYIFSMHAATPAANIEVPLDGLRGLFRFPLILAVPPALTIGLAFLLMKVNPFIIYSSPYAVWSMMLATCVFSAWFVSCVADFARPSAMHRLYGFSWIFVIMWVLLVISTVYQRQHGIASSYFIMFYFAGITLATWVSYMELFLLPTMQEYVRQQTGLVEPHGTSDEQILAPSADEVSSNRNGRPNFDPEDVEDEEPTESTSLLRGQNRTTFANYADARGSVDDNDSANNEDIPHPGDPRLEQRWSSSLPSFTWILQFIFVAPFTIILLTQLGLFLTSATYQIGADGGSQLIVYLGLAVLSVLLILPTFPFIHRLTYHIPTFLVFVLVGTLVYNLVAFPFSHSNRLKVAFVQEVDLATGQNHASLVGVEPYIHDIVRSIPSTMGKKISCTSEGYGGRTKCSWEGLKPRVVEAKPEEWVSYTISKAQDGKHARFQISGNNTRACKLLFDSPISNFSIPGSATDDRIPHTGPHGVSEIRLWSRNWENTWTVDVEWAKDNTTREGKVMCIWSDDNDLRVIPALDEIRNFAPAWTAITKLRDGLVEASYPFKL</sequence>
<evidence type="ECO:0000256" key="2">
    <source>
        <dbReference type="ARBA" id="ARBA00003273"/>
    </source>
</evidence>
<evidence type="ECO:0000256" key="3">
    <source>
        <dbReference type="ARBA" id="ARBA00004128"/>
    </source>
</evidence>
<dbReference type="GO" id="GO:0008235">
    <property type="term" value="F:metalloexopeptidase activity"/>
    <property type="evidence" value="ECO:0007669"/>
    <property type="project" value="InterPro"/>
</dbReference>
<accession>A0A0B4VLC5</accession>
<evidence type="ECO:0000256" key="4">
    <source>
        <dbReference type="ARBA" id="ARBA00010918"/>
    </source>
</evidence>
<dbReference type="FunFam" id="3.40.630.10:FF:000057">
    <property type="entry name" value="Vacuolar membrane protease"/>
    <property type="match status" value="1"/>
</dbReference>
<evidence type="ECO:0000256" key="9">
    <source>
        <dbReference type="ARBA" id="ARBA00022801"/>
    </source>
</evidence>
<dbReference type="InterPro" id="IPR048024">
    <property type="entry name" value="Fxna-like_M28_dom"/>
</dbReference>
<evidence type="ECO:0000259" key="18">
    <source>
        <dbReference type="Pfam" id="PF04389"/>
    </source>
</evidence>
<keyword evidence="7 17" id="KW-0812">Transmembrane</keyword>
<evidence type="ECO:0000256" key="11">
    <source>
        <dbReference type="ARBA" id="ARBA00022989"/>
    </source>
</evidence>
<dbReference type="EMBL" id="KP290836">
    <property type="protein sequence ID" value="AJD23163.1"/>
    <property type="molecule type" value="mRNA"/>
</dbReference>
<evidence type="ECO:0000256" key="13">
    <source>
        <dbReference type="ARBA" id="ARBA00023136"/>
    </source>
</evidence>
<name>A0A0B4VLC5_9EURO</name>
<evidence type="ECO:0000256" key="5">
    <source>
        <dbReference type="ARBA" id="ARBA00022554"/>
    </source>
</evidence>
<evidence type="ECO:0000256" key="10">
    <source>
        <dbReference type="ARBA" id="ARBA00022833"/>
    </source>
</evidence>
<feature type="domain" description="Vacuolar membrane protease transmembrane" evidence="20">
    <location>
        <begin position="439"/>
        <end position="731"/>
    </location>
</feature>
<feature type="transmembrane region" description="Helical" evidence="17">
    <location>
        <begin position="666"/>
        <end position="691"/>
    </location>
</feature>
<feature type="transmembrane region" description="Helical" evidence="17">
    <location>
        <begin position="731"/>
        <end position="752"/>
    </location>
</feature>
<evidence type="ECO:0000259" key="20">
    <source>
        <dbReference type="Pfam" id="PF22251"/>
    </source>
</evidence>
<dbReference type="CDD" id="cd03875">
    <property type="entry name" value="M28_Fxna_like"/>
    <property type="match status" value="1"/>
</dbReference>
<dbReference type="InterPro" id="IPR053976">
    <property type="entry name" value="PFF1_TM"/>
</dbReference>
<keyword evidence="14" id="KW-0325">Glycoprotein</keyword>
<evidence type="ECO:0000256" key="6">
    <source>
        <dbReference type="ARBA" id="ARBA00022670"/>
    </source>
</evidence>
<evidence type="ECO:0000256" key="1">
    <source>
        <dbReference type="ARBA" id="ARBA00001947"/>
    </source>
</evidence>
<feature type="region of interest" description="Disordered" evidence="16">
    <location>
        <begin position="630"/>
        <end position="651"/>
    </location>
</feature>
<evidence type="ECO:0000313" key="21">
    <source>
        <dbReference type="EMBL" id="AJD23163.1"/>
    </source>
</evidence>
<keyword evidence="10 15" id="KW-0862">Zinc</keyword>
<dbReference type="InterPro" id="IPR045175">
    <property type="entry name" value="M28_fam"/>
</dbReference>
<dbReference type="Pfam" id="PF22251">
    <property type="entry name" value="PFF1_TM"/>
    <property type="match status" value="1"/>
</dbReference>
<dbReference type="Pfam" id="PF04389">
    <property type="entry name" value="Peptidase_M28"/>
    <property type="match status" value="1"/>
</dbReference>
<feature type="domain" description="Peptidase M28" evidence="18">
    <location>
        <begin position="161"/>
        <end position="337"/>
    </location>
</feature>
<evidence type="ECO:0000256" key="15">
    <source>
        <dbReference type="RuleBase" id="RU361240"/>
    </source>
</evidence>
<feature type="transmembrane region" description="Helical" evidence="17">
    <location>
        <begin position="390"/>
        <end position="411"/>
    </location>
</feature>
<feature type="transmembrane region" description="Helical" evidence="17">
    <location>
        <begin position="12"/>
        <end position="36"/>
    </location>
</feature>
<feature type="transmembrane region" description="Helical" evidence="17">
    <location>
        <begin position="472"/>
        <end position="492"/>
    </location>
</feature>
<evidence type="ECO:0000256" key="8">
    <source>
        <dbReference type="ARBA" id="ARBA00022723"/>
    </source>
</evidence>
<feature type="transmembrane region" description="Helical" evidence="17">
    <location>
        <begin position="441"/>
        <end position="460"/>
    </location>
</feature>
<comment type="cofactor">
    <cofactor evidence="1">
        <name>Zn(2+)</name>
        <dbReference type="ChEBI" id="CHEBI:29105"/>
    </cofactor>
</comment>
<dbReference type="GO" id="GO:0006508">
    <property type="term" value="P:proteolysis"/>
    <property type="evidence" value="ECO:0007669"/>
    <property type="project" value="UniProtKB-KW"/>
</dbReference>
<feature type="domain" description="Vacuolar membrane protease C-terminal" evidence="19">
    <location>
        <begin position="758"/>
        <end position="954"/>
    </location>
</feature>
<keyword evidence="9 15" id="KW-0378">Hydrolase</keyword>
<feature type="compositionally biased region" description="Acidic residues" evidence="16">
    <location>
        <begin position="600"/>
        <end position="610"/>
    </location>
</feature>
<feature type="transmembrane region" description="Helical" evidence="17">
    <location>
        <begin position="703"/>
        <end position="724"/>
    </location>
</feature>
<keyword evidence="8 15" id="KW-0479">Metal-binding</keyword>
<dbReference type="GO" id="GO:0005774">
    <property type="term" value="C:vacuolar membrane"/>
    <property type="evidence" value="ECO:0007669"/>
    <property type="project" value="UniProtKB-SubCell"/>
</dbReference>
<feature type="region of interest" description="Disordered" evidence="16">
    <location>
        <begin position="583"/>
        <end position="616"/>
    </location>
</feature>
<evidence type="ECO:0000256" key="17">
    <source>
        <dbReference type="SAM" id="Phobius"/>
    </source>
</evidence>
<evidence type="ECO:0000256" key="7">
    <source>
        <dbReference type="ARBA" id="ARBA00022692"/>
    </source>
</evidence>
<evidence type="ECO:0000256" key="16">
    <source>
        <dbReference type="SAM" id="MobiDB-lite"/>
    </source>
</evidence>
<keyword evidence="12" id="KW-0482">Metalloprotease</keyword>
<dbReference type="Gene3D" id="3.40.630.10">
    <property type="entry name" value="Zn peptidases"/>
    <property type="match status" value="1"/>
</dbReference>
<keyword evidence="11 17" id="KW-1133">Transmembrane helix</keyword>
<evidence type="ECO:0000259" key="19">
    <source>
        <dbReference type="Pfam" id="PF22250"/>
    </source>
</evidence>